<comment type="subcellular location">
    <subcellularLocation>
        <location evidence="1 9">Nucleus</location>
    </subcellularLocation>
</comment>
<keyword evidence="3 9" id="KW-0235">DNA replication</keyword>
<feature type="domain" description="Replication protein A OB" evidence="13">
    <location>
        <begin position="272"/>
        <end position="368"/>
    </location>
</feature>
<comment type="subunit">
    <text evidence="9">Component of the heterotrimeric canonical replication protein A complex (RPA).</text>
</comment>
<feature type="compositionally biased region" description="Polar residues" evidence="10">
    <location>
        <begin position="126"/>
        <end position="140"/>
    </location>
</feature>
<evidence type="ECO:0000256" key="6">
    <source>
        <dbReference type="ARBA" id="ARBA00022833"/>
    </source>
</evidence>
<keyword evidence="15" id="KW-1185">Reference proteome</keyword>
<dbReference type="CDD" id="cd04475">
    <property type="entry name" value="RPA1_DBD_B"/>
    <property type="match status" value="1"/>
</dbReference>
<dbReference type="NCBIfam" id="TIGR00617">
    <property type="entry name" value="rpa1"/>
    <property type="match status" value="1"/>
</dbReference>
<keyword evidence="7 9" id="KW-0238">DNA-binding</keyword>
<dbReference type="Pfam" id="PF08646">
    <property type="entry name" value="Rep_fac-A_C"/>
    <property type="match status" value="1"/>
</dbReference>
<gene>
    <name evidence="14" type="primary">RFA1</name>
    <name evidence="14" type="ORF">V5O48_003985</name>
</gene>
<comment type="function">
    <text evidence="9">As part of the replication protein A (RPA/RP-A), a single-stranded DNA-binding heterotrimeric complex, may play an essential role in DNA replication, recombination and repair. Binds and stabilizes single-stranded DNA intermediates, preventing complementary DNA reannealing and recruiting different proteins involved in DNA metabolism.</text>
</comment>
<evidence type="ECO:0000259" key="12">
    <source>
        <dbReference type="Pfam" id="PF08646"/>
    </source>
</evidence>
<evidence type="ECO:0000256" key="4">
    <source>
        <dbReference type="ARBA" id="ARBA00022723"/>
    </source>
</evidence>
<evidence type="ECO:0000313" key="14">
    <source>
        <dbReference type="EMBL" id="KAL0578004.1"/>
    </source>
</evidence>
<dbReference type="InterPro" id="IPR031657">
    <property type="entry name" value="REPA_OB_2"/>
</dbReference>
<protein>
    <recommendedName>
        <fullName evidence="9">Replication protein A subunit</fullName>
    </recommendedName>
</protein>
<keyword evidence="4 9" id="KW-0479">Metal-binding</keyword>
<dbReference type="Pfam" id="PF01336">
    <property type="entry name" value="tRNA_anti-codon"/>
    <property type="match status" value="1"/>
</dbReference>
<comment type="caution">
    <text evidence="14">The sequence shown here is derived from an EMBL/GenBank/DDBJ whole genome shotgun (WGS) entry which is preliminary data.</text>
</comment>
<evidence type="ECO:0000259" key="11">
    <source>
        <dbReference type="Pfam" id="PF01336"/>
    </source>
</evidence>
<dbReference type="InterPro" id="IPR004365">
    <property type="entry name" value="NA-bd_OB_tRNA"/>
</dbReference>
<dbReference type="SUPFAM" id="SSF50249">
    <property type="entry name" value="Nucleic acid-binding proteins"/>
    <property type="match status" value="4"/>
</dbReference>
<evidence type="ECO:0000256" key="7">
    <source>
        <dbReference type="ARBA" id="ARBA00023125"/>
    </source>
</evidence>
<evidence type="ECO:0000256" key="2">
    <source>
        <dbReference type="ARBA" id="ARBA00005690"/>
    </source>
</evidence>
<name>A0ABR3FRE6_9AGAR</name>
<feature type="region of interest" description="Disordered" evidence="10">
    <location>
        <begin position="110"/>
        <end position="141"/>
    </location>
</feature>
<comment type="similarity">
    <text evidence="2 9">Belongs to the replication factor A protein 1 family.</text>
</comment>
<dbReference type="PANTHER" id="PTHR47165">
    <property type="entry name" value="OS03G0429900 PROTEIN"/>
    <property type="match status" value="1"/>
</dbReference>
<feature type="domain" description="OB" evidence="11">
    <location>
        <begin position="165"/>
        <end position="245"/>
    </location>
</feature>
<evidence type="ECO:0000256" key="5">
    <source>
        <dbReference type="ARBA" id="ARBA00022771"/>
    </source>
</evidence>
<evidence type="ECO:0000256" key="10">
    <source>
        <dbReference type="SAM" id="MobiDB-lite"/>
    </source>
</evidence>
<proteinExistence type="inferred from homology"/>
<keyword evidence="6 9" id="KW-0862">Zinc</keyword>
<dbReference type="InterPro" id="IPR012340">
    <property type="entry name" value="NA-bd_OB-fold"/>
</dbReference>
<keyword evidence="5 9" id="KW-0863">Zinc-finger</keyword>
<organism evidence="14 15">
    <name type="scientific">Marasmius crinis-equi</name>
    <dbReference type="NCBI Taxonomy" id="585013"/>
    <lineage>
        <taxon>Eukaryota</taxon>
        <taxon>Fungi</taxon>
        <taxon>Dikarya</taxon>
        <taxon>Basidiomycota</taxon>
        <taxon>Agaricomycotina</taxon>
        <taxon>Agaricomycetes</taxon>
        <taxon>Agaricomycetidae</taxon>
        <taxon>Agaricales</taxon>
        <taxon>Marasmiineae</taxon>
        <taxon>Marasmiaceae</taxon>
        <taxon>Marasmius</taxon>
    </lineage>
</organism>
<keyword evidence="8 9" id="KW-0539">Nucleus</keyword>
<evidence type="ECO:0000313" key="15">
    <source>
        <dbReference type="Proteomes" id="UP001465976"/>
    </source>
</evidence>
<dbReference type="InterPro" id="IPR047192">
    <property type="entry name" value="Euk_RPA1_DBD_C"/>
</dbReference>
<dbReference type="CDD" id="cd04474">
    <property type="entry name" value="RPA1_DBD_A"/>
    <property type="match status" value="1"/>
</dbReference>
<sequence length="531" mass="58979">MTYELETGIAERLYNSQLEDGQLYTTPHTLQVLSVTPVAAMLATQLNTMVTDQSFTKHTVIVTKEISCNIVDGKRLLILMSVHILGQADGRIGEPENLLAKEKCENCEGRSTSASAVSIPDGGKETPSSMLPQQHYTQRQEANDSLGIRTNMLSIENLTPYSNNWTIKGLVTKKEHTRPYYNTRGEGKIFGFTLADKSGEIQVTTFNQKAEELYQRIQEGKVYYVKGGRIAAAKFKSVQNEFELTLERDSEVEECTDTTDIPVSKYKFIPLGDLANLTPGAICDVIAVVKEIGVVKDLTSKKNGRQYKKRELTLVDKCGLPTQFTLWGGQAETFQLESENAIIAIKSARVGDYRGRDLGSIDSTVVVQNPDLPEALALRGWYDGLGSRWSFQAHKNVSGSETRSGGQDINRNTLITIEEIRELTVPEDESNGSVYFFNRATVTTFKPGDIVYPACSTQLCSKKVVEHRGSWRCEKCGKSYDSPQWRFLFTMDVADHTGQEHYQGFNEVGEKIFGRTGNEVVALKASPGAIT</sequence>
<dbReference type="CDD" id="cd04476">
    <property type="entry name" value="RPA1_DBD_C"/>
    <property type="match status" value="1"/>
</dbReference>
<dbReference type="Gene3D" id="2.40.50.140">
    <property type="entry name" value="Nucleic acid-binding proteins"/>
    <property type="match status" value="4"/>
</dbReference>
<accession>A0ABR3FRE6</accession>
<feature type="domain" description="Replication factor A C-terminal" evidence="12">
    <location>
        <begin position="435"/>
        <end position="525"/>
    </location>
</feature>
<evidence type="ECO:0000256" key="9">
    <source>
        <dbReference type="RuleBase" id="RU364130"/>
    </source>
</evidence>
<dbReference type="InterPro" id="IPR013955">
    <property type="entry name" value="Rep_factor-A_C"/>
</dbReference>
<dbReference type="PANTHER" id="PTHR47165:SF4">
    <property type="entry name" value="OS03G0429900 PROTEIN"/>
    <property type="match status" value="1"/>
</dbReference>
<dbReference type="InterPro" id="IPR004591">
    <property type="entry name" value="Rfa1"/>
</dbReference>
<dbReference type="EMBL" id="JBAHYK010000124">
    <property type="protein sequence ID" value="KAL0578004.1"/>
    <property type="molecule type" value="Genomic_DNA"/>
</dbReference>
<reference evidence="14 15" key="1">
    <citation type="submission" date="2024-02" db="EMBL/GenBank/DDBJ databases">
        <title>A draft genome for the cacao thread blight pathogen Marasmius crinis-equi.</title>
        <authorList>
            <person name="Cohen S.P."/>
            <person name="Baruah I.K."/>
            <person name="Amoako-Attah I."/>
            <person name="Bukari Y."/>
            <person name="Meinhardt L.W."/>
            <person name="Bailey B.A."/>
        </authorList>
    </citation>
    <scope>NUCLEOTIDE SEQUENCE [LARGE SCALE GENOMIC DNA]</scope>
    <source>
        <strain evidence="14 15">GH-76</strain>
    </source>
</reference>
<evidence type="ECO:0000259" key="13">
    <source>
        <dbReference type="Pfam" id="PF16900"/>
    </source>
</evidence>
<evidence type="ECO:0000256" key="1">
    <source>
        <dbReference type="ARBA" id="ARBA00004123"/>
    </source>
</evidence>
<dbReference type="Proteomes" id="UP001465976">
    <property type="component" value="Unassembled WGS sequence"/>
</dbReference>
<evidence type="ECO:0000256" key="3">
    <source>
        <dbReference type="ARBA" id="ARBA00022705"/>
    </source>
</evidence>
<dbReference type="Pfam" id="PF16900">
    <property type="entry name" value="REPA_OB_2"/>
    <property type="match status" value="1"/>
</dbReference>
<evidence type="ECO:0000256" key="8">
    <source>
        <dbReference type="ARBA" id="ARBA00023242"/>
    </source>
</evidence>